<reference evidence="2" key="1">
    <citation type="submission" date="2019-03" db="EMBL/GenBank/DDBJ databases">
        <title>Whole genome analysis of nitrate-reducing bacteria Marinobacter hydrocarbonoclasticus YB03.</title>
        <authorList>
            <person name="Azam A.H."/>
            <person name="Yuk S.R."/>
            <person name="Kamarisima K."/>
            <person name="Miyanaga K."/>
            <person name="Tanji Y."/>
        </authorList>
    </citation>
    <scope>NUCLEOTIDE SEQUENCE</scope>
    <source>
        <strain evidence="2">YB03</strain>
    </source>
</reference>
<dbReference type="InterPro" id="IPR050289">
    <property type="entry name" value="TorD/DmsD_chaperones"/>
</dbReference>
<dbReference type="InterPro" id="IPR020945">
    <property type="entry name" value="DMSO/NO3_reduct_chaperone"/>
</dbReference>
<dbReference type="PANTHER" id="PTHR34227">
    <property type="entry name" value="CHAPERONE PROTEIN YCDY"/>
    <property type="match status" value="1"/>
</dbReference>
<dbReference type="PANTHER" id="PTHR34227:SF1">
    <property type="entry name" value="DIMETHYL SULFOXIDE REDUCTASE CHAPERONE-RELATED"/>
    <property type="match status" value="1"/>
</dbReference>
<proteinExistence type="predicted"/>
<organism evidence="2">
    <name type="scientific">Marinobacter nauticus</name>
    <name type="common">Marinobacter hydrocarbonoclasticus</name>
    <name type="synonym">Marinobacter aquaeolei</name>
    <dbReference type="NCBI Taxonomy" id="2743"/>
    <lineage>
        <taxon>Bacteria</taxon>
        <taxon>Pseudomonadati</taxon>
        <taxon>Pseudomonadota</taxon>
        <taxon>Gammaproteobacteria</taxon>
        <taxon>Pseudomonadales</taxon>
        <taxon>Marinobacteraceae</taxon>
        <taxon>Marinobacter</taxon>
    </lineage>
</organism>
<dbReference type="Pfam" id="PF02613">
    <property type="entry name" value="Nitrate_red_del"/>
    <property type="match status" value="1"/>
</dbReference>
<evidence type="ECO:0000313" key="2">
    <source>
        <dbReference type="EMBL" id="BBJ02594.1"/>
    </source>
</evidence>
<evidence type="ECO:0008006" key="3">
    <source>
        <dbReference type="Google" id="ProtNLM"/>
    </source>
</evidence>
<dbReference type="AlphaFoldDB" id="A0A455W0C4"/>
<dbReference type="InterPro" id="IPR036411">
    <property type="entry name" value="TorD-like_sf"/>
</dbReference>
<protein>
    <recommendedName>
        <fullName evidence="3">Molecular chaperone TorD</fullName>
    </recommendedName>
</protein>
<dbReference type="SUPFAM" id="SSF89155">
    <property type="entry name" value="TorD-like"/>
    <property type="match status" value="1"/>
</dbReference>
<accession>A0A455W0C4</accession>
<gene>
    <name evidence="2" type="ORF">YBY_04420</name>
</gene>
<dbReference type="Gene3D" id="1.10.3480.10">
    <property type="entry name" value="TorD-like"/>
    <property type="match status" value="1"/>
</dbReference>
<keyword evidence="1" id="KW-0143">Chaperone</keyword>
<evidence type="ECO:0000256" key="1">
    <source>
        <dbReference type="ARBA" id="ARBA00023186"/>
    </source>
</evidence>
<sequence length="212" mass="23225">MNNNMKERDLANTAESLCPRSISEEDRARAQIYQLLGTLLSNPPSSELLRGLATLKGDDTLIGSASKNLAALAQRTSATDAEREYNNLFVGLGRGELLPYASYYLTGFLNEKPLANLRSDLMARGIRARADVKEPEDHMGTLCETMAGIITGEFECDSDLPSQKAFFDAHMAKWARLFFTDLEQAQSAIFYAPVGSLGKAFMAVEADAFAIQ</sequence>
<dbReference type="EMBL" id="AP019537">
    <property type="protein sequence ID" value="BBJ02594.1"/>
    <property type="molecule type" value="Genomic_DNA"/>
</dbReference>
<name>A0A455W0C4_MARNT</name>